<keyword evidence="3" id="KW-1185">Reference proteome</keyword>
<feature type="region of interest" description="Disordered" evidence="1">
    <location>
        <begin position="37"/>
        <end position="71"/>
    </location>
</feature>
<accession>A0A5D2F0Z1</accession>
<dbReference type="AlphaFoldDB" id="A0A5D2F0Z1"/>
<sequence length="90" mass="10343">MLKKFPTFLFCWSLFQEKKKPKTLSFPLFIFISLKQTSLSPSSSEKAPISPSEYSSPSSFPCLNEKPEGFRGPFGSENLRWGRDAKNRYL</sequence>
<feature type="compositionally biased region" description="Low complexity" evidence="1">
    <location>
        <begin position="37"/>
        <end position="61"/>
    </location>
</feature>
<proteinExistence type="predicted"/>
<evidence type="ECO:0000313" key="2">
    <source>
        <dbReference type="EMBL" id="TYG99081.1"/>
    </source>
</evidence>
<gene>
    <name evidence="2" type="ORF">ES288_A10G167700v1</name>
</gene>
<protein>
    <submittedName>
        <fullName evidence="2">Uncharacterized protein</fullName>
    </submittedName>
</protein>
<name>A0A5D2F0Z1_GOSDA</name>
<evidence type="ECO:0000256" key="1">
    <source>
        <dbReference type="SAM" id="MobiDB-lite"/>
    </source>
</evidence>
<reference evidence="2 3" key="1">
    <citation type="submission" date="2019-06" db="EMBL/GenBank/DDBJ databases">
        <title>WGS assembly of Gossypium darwinii.</title>
        <authorList>
            <person name="Chen Z.J."/>
            <person name="Sreedasyam A."/>
            <person name="Ando A."/>
            <person name="Song Q."/>
            <person name="De L."/>
            <person name="Hulse-Kemp A."/>
            <person name="Ding M."/>
            <person name="Ye W."/>
            <person name="Kirkbride R."/>
            <person name="Jenkins J."/>
            <person name="Plott C."/>
            <person name="Lovell J."/>
            <person name="Lin Y.-M."/>
            <person name="Vaughn R."/>
            <person name="Liu B."/>
            <person name="Li W."/>
            <person name="Simpson S."/>
            <person name="Scheffler B."/>
            <person name="Saski C."/>
            <person name="Grover C."/>
            <person name="Hu G."/>
            <person name="Conover J."/>
            <person name="Carlson J."/>
            <person name="Shu S."/>
            <person name="Boston L."/>
            <person name="Williams M."/>
            <person name="Peterson D."/>
            <person name="Mcgee K."/>
            <person name="Jones D."/>
            <person name="Wendel J."/>
            <person name="Stelly D."/>
            <person name="Grimwood J."/>
            <person name="Schmutz J."/>
        </authorList>
    </citation>
    <scope>NUCLEOTIDE SEQUENCE [LARGE SCALE GENOMIC DNA]</scope>
    <source>
        <strain evidence="2">1808015.09</strain>
    </source>
</reference>
<evidence type="ECO:0000313" key="3">
    <source>
        <dbReference type="Proteomes" id="UP000323506"/>
    </source>
</evidence>
<dbReference type="Proteomes" id="UP000323506">
    <property type="component" value="Chromosome A10"/>
</dbReference>
<organism evidence="2 3">
    <name type="scientific">Gossypium darwinii</name>
    <name type="common">Darwin's cotton</name>
    <name type="synonym">Gossypium barbadense var. darwinii</name>
    <dbReference type="NCBI Taxonomy" id="34276"/>
    <lineage>
        <taxon>Eukaryota</taxon>
        <taxon>Viridiplantae</taxon>
        <taxon>Streptophyta</taxon>
        <taxon>Embryophyta</taxon>
        <taxon>Tracheophyta</taxon>
        <taxon>Spermatophyta</taxon>
        <taxon>Magnoliopsida</taxon>
        <taxon>eudicotyledons</taxon>
        <taxon>Gunneridae</taxon>
        <taxon>Pentapetalae</taxon>
        <taxon>rosids</taxon>
        <taxon>malvids</taxon>
        <taxon>Malvales</taxon>
        <taxon>Malvaceae</taxon>
        <taxon>Malvoideae</taxon>
        <taxon>Gossypium</taxon>
    </lineage>
</organism>
<dbReference type="EMBL" id="CM017697">
    <property type="protein sequence ID" value="TYG99081.1"/>
    <property type="molecule type" value="Genomic_DNA"/>
</dbReference>